<dbReference type="Proteomes" id="UP001316803">
    <property type="component" value="Unassembled WGS sequence"/>
</dbReference>
<proteinExistence type="predicted"/>
<comment type="caution">
    <text evidence="2">The sequence shown here is derived from an EMBL/GenBank/DDBJ whole genome shotgun (WGS) entry which is preliminary data.</text>
</comment>
<dbReference type="AlphaFoldDB" id="A0AAN8F297"/>
<evidence type="ECO:0000313" key="2">
    <source>
        <dbReference type="EMBL" id="KAK5955003.1"/>
    </source>
</evidence>
<feature type="compositionally biased region" description="Acidic residues" evidence="1">
    <location>
        <begin position="420"/>
        <end position="435"/>
    </location>
</feature>
<feature type="compositionally biased region" description="Gly residues" evidence="1">
    <location>
        <begin position="534"/>
        <end position="550"/>
    </location>
</feature>
<feature type="compositionally biased region" description="Polar residues" evidence="1">
    <location>
        <begin position="518"/>
        <end position="531"/>
    </location>
</feature>
<organism evidence="2 3">
    <name type="scientific">Knufia fluminis</name>
    <dbReference type="NCBI Taxonomy" id="191047"/>
    <lineage>
        <taxon>Eukaryota</taxon>
        <taxon>Fungi</taxon>
        <taxon>Dikarya</taxon>
        <taxon>Ascomycota</taxon>
        <taxon>Pezizomycotina</taxon>
        <taxon>Eurotiomycetes</taxon>
        <taxon>Chaetothyriomycetidae</taxon>
        <taxon>Chaetothyriales</taxon>
        <taxon>Trichomeriaceae</taxon>
        <taxon>Knufia</taxon>
    </lineage>
</organism>
<reference evidence="2 3" key="1">
    <citation type="submission" date="2022-12" db="EMBL/GenBank/DDBJ databases">
        <title>Genomic features and morphological characterization of a novel Knufia sp. strain isolated from spacecraft assembly facility.</title>
        <authorList>
            <person name="Teixeira M."/>
            <person name="Chander A.M."/>
            <person name="Stajich J.E."/>
            <person name="Venkateswaran K."/>
        </authorList>
    </citation>
    <scope>NUCLEOTIDE SEQUENCE [LARGE SCALE GENOMIC DNA]</scope>
    <source>
        <strain evidence="2 3">FJI-L2-BK-P2</strain>
    </source>
</reference>
<evidence type="ECO:0000256" key="1">
    <source>
        <dbReference type="SAM" id="MobiDB-lite"/>
    </source>
</evidence>
<feature type="compositionally biased region" description="Gly residues" evidence="1">
    <location>
        <begin position="447"/>
        <end position="465"/>
    </location>
</feature>
<dbReference type="EMBL" id="JAKLMC020000007">
    <property type="protein sequence ID" value="KAK5955003.1"/>
    <property type="molecule type" value="Genomic_DNA"/>
</dbReference>
<gene>
    <name evidence="2" type="ORF">OHC33_003682</name>
</gene>
<keyword evidence="3" id="KW-1185">Reference proteome</keyword>
<accession>A0AAN8F297</accession>
<evidence type="ECO:0000313" key="3">
    <source>
        <dbReference type="Proteomes" id="UP001316803"/>
    </source>
</evidence>
<feature type="region of interest" description="Disordered" evidence="1">
    <location>
        <begin position="397"/>
        <end position="489"/>
    </location>
</feature>
<sequence length="559" mass="61431">MSSSDSAVDIGHNDRAQLFLKQRAKIDPSLSTKDAKRSLLDLPPDLIIHGFTLVFGNKVGVNINVLRRFDGTPSRQLMYSFPAAVSKLEGLFGCSRITRDYATIVLGQQVMFQANSMNFSDLPLAFGKDNCARIHKLDFHAHFGVKTGRDTVWADLLHMFVTYLCNLEYLELWSVYETFRPAYPEHESGDPAGSVTRQNRECRSLMQFGAHLINLHPKLSRLIKDSQYGPEYKEGEAKVVNNYIIDHFGTKRKWQSRTSYTNASRTEEEVIEVNEILNAPLIRRLDPTVLANTPIEQLVIKPSEGQSRNEMVEEDVPKQSHFYAMVDERAFRTKAEHEAKGWKQQSVRELISICSKIESQVKTTEGQRDLVENYLKVLDEAAAAKAELSALQERVKAHVCSGQDGDSDDTNSPDHSSNHDDDDEDQGDDSPDDDNGDGHASDALSGYGHGRGGHLARGFGRGRGVPTGHAGPRNVSGILEEGNSTTTVNPARRGQNVVRLSYAAALGRGLSGDRAVSGNGTAHNVGSSANTRRGGLGGPAIRGGRGGRGRGQSRDSTYI</sequence>
<protein>
    <submittedName>
        <fullName evidence="2">Uncharacterized protein</fullName>
    </submittedName>
</protein>
<feature type="region of interest" description="Disordered" evidence="1">
    <location>
        <begin position="515"/>
        <end position="559"/>
    </location>
</feature>
<name>A0AAN8F297_9EURO</name>